<evidence type="ECO:0000256" key="6">
    <source>
        <dbReference type="ARBA" id="ARBA00022496"/>
    </source>
</evidence>
<evidence type="ECO:0000256" key="15">
    <source>
        <dbReference type="ARBA" id="ARBA00032337"/>
    </source>
</evidence>
<keyword evidence="6" id="KW-0410">Iron transport</keyword>
<evidence type="ECO:0000256" key="4">
    <source>
        <dbReference type="ARBA" id="ARBA00015099"/>
    </source>
</evidence>
<evidence type="ECO:0000256" key="21">
    <source>
        <dbReference type="SAM" id="Phobius"/>
    </source>
</evidence>
<evidence type="ECO:0000256" key="7">
    <source>
        <dbReference type="ARBA" id="ARBA00022692"/>
    </source>
</evidence>
<evidence type="ECO:0000256" key="2">
    <source>
        <dbReference type="ARBA" id="ARBA00004155"/>
    </source>
</evidence>
<evidence type="ECO:0000313" key="22">
    <source>
        <dbReference type="Ensembl" id="ENSSSCP00035024507.1"/>
    </source>
</evidence>
<evidence type="ECO:0000256" key="17">
    <source>
        <dbReference type="ARBA" id="ARBA00035618"/>
    </source>
</evidence>
<evidence type="ECO:0000256" key="13">
    <source>
        <dbReference type="ARBA" id="ARBA00023180"/>
    </source>
</evidence>
<keyword evidence="10" id="KW-0408">Iron</keyword>
<dbReference type="GO" id="GO:0046873">
    <property type="term" value="F:metal ion transmembrane transporter activity"/>
    <property type="evidence" value="ECO:0007669"/>
    <property type="project" value="InterPro"/>
</dbReference>
<feature type="transmembrane region" description="Helical" evidence="21">
    <location>
        <begin position="378"/>
        <end position="402"/>
    </location>
</feature>
<evidence type="ECO:0000256" key="5">
    <source>
        <dbReference type="ARBA" id="ARBA00022448"/>
    </source>
</evidence>
<feature type="transmembrane region" description="Helical" evidence="21">
    <location>
        <begin position="79"/>
        <end position="102"/>
    </location>
</feature>
<feature type="region of interest" description="Disordered" evidence="20">
    <location>
        <begin position="1"/>
        <end position="38"/>
    </location>
</feature>
<dbReference type="PANTHER" id="PTHR11706:SF52">
    <property type="entry name" value="NATURAL RESISTANCE-ASSOCIATED MACROPHAGE PROTEIN 1"/>
    <property type="match status" value="1"/>
</dbReference>
<keyword evidence="9 21" id="KW-1133">Transmembrane helix</keyword>
<comment type="similarity">
    <text evidence="3">Belongs to the NRAMP family.</text>
</comment>
<gene>
    <name evidence="22" type="primary">SLC11A1</name>
</gene>
<accession>A0A8D1A6G1</accession>
<evidence type="ECO:0000256" key="1">
    <source>
        <dbReference type="ARBA" id="ARBA00004107"/>
    </source>
</evidence>
<dbReference type="Ensembl" id="ENSSSCT00030030958.1">
    <property type="protein sequence ID" value="ENSSSCP00030013940.1"/>
    <property type="gene ID" value="ENSSSCG00030022258.1"/>
</dbReference>
<feature type="transmembrane region" description="Helical" evidence="21">
    <location>
        <begin position="277"/>
        <end position="303"/>
    </location>
</feature>
<dbReference type="Proteomes" id="UP000694720">
    <property type="component" value="Unplaced"/>
</dbReference>
<evidence type="ECO:0000256" key="10">
    <source>
        <dbReference type="ARBA" id="ARBA00023004"/>
    </source>
</evidence>
<comment type="catalytic activity">
    <reaction evidence="18">
        <text>Zn(2+)(in) + H(+)(out) = Zn(2+)(out) + H(+)(in)</text>
        <dbReference type="Rhea" id="RHEA:28839"/>
        <dbReference type="ChEBI" id="CHEBI:15378"/>
        <dbReference type="ChEBI" id="CHEBI:29105"/>
    </reaction>
</comment>
<keyword evidence="8" id="KW-0967">Endosome</keyword>
<comment type="catalytic activity">
    <reaction evidence="16">
        <text>Fe(2+)(in) + H(+)(out) = Fe(2+)(out) + H(+)(in)</text>
        <dbReference type="Rhea" id="RHEA:29439"/>
        <dbReference type="ChEBI" id="CHEBI:15378"/>
        <dbReference type="ChEBI" id="CHEBI:29033"/>
    </reaction>
</comment>
<dbReference type="GO" id="GO:0005765">
    <property type="term" value="C:lysosomal membrane"/>
    <property type="evidence" value="ECO:0007669"/>
    <property type="project" value="UniProtKB-SubCell"/>
</dbReference>
<evidence type="ECO:0000256" key="11">
    <source>
        <dbReference type="ARBA" id="ARBA00023065"/>
    </source>
</evidence>
<feature type="transmembrane region" description="Helical" evidence="21">
    <location>
        <begin position="196"/>
        <end position="218"/>
    </location>
</feature>
<keyword evidence="5" id="KW-0813">Transport</keyword>
<evidence type="ECO:0000256" key="20">
    <source>
        <dbReference type="SAM" id="MobiDB-lite"/>
    </source>
</evidence>
<dbReference type="NCBIfam" id="TIGR01197">
    <property type="entry name" value="nramp"/>
    <property type="match status" value="1"/>
</dbReference>
<organism evidence="22 23">
    <name type="scientific">Sus scrofa</name>
    <name type="common">Pig</name>
    <dbReference type="NCBI Taxonomy" id="9823"/>
    <lineage>
        <taxon>Eukaryota</taxon>
        <taxon>Metazoa</taxon>
        <taxon>Chordata</taxon>
        <taxon>Craniata</taxon>
        <taxon>Vertebrata</taxon>
        <taxon>Euteleostomi</taxon>
        <taxon>Mammalia</taxon>
        <taxon>Eutheria</taxon>
        <taxon>Laurasiatheria</taxon>
        <taxon>Artiodactyla</taxon>
        <taxon>Suina</taxon>
        <taxon>Suidae</taxon>
        <taxon>Sus</taxon>
    </lineage>
</organism>
<protein>
    <recommendedName>
        <fullName evidence="4">Natural resistance-associated macrophage protein 1</fullName>
    </recommendedName>
    <alternativeName>
        <fullName evidence="15">Solute carrier family 11 member 1</fullName>
    </alternativeName>
</protein>
<dbReference type="Proteomes" id="UP000694570">
    <property type="component" value="Unplaced"/>
</dbReference>
<keyword evidence="12 21" id="KW-0472">Membrane</keyword>
<evidence type="ECO:0000256" key="8">
    <source>
        <dbReference type="ARBA" id="ARBA00022753"/>
    </source>
</evidence>
<keyword evidence="7 21" id="KW-0812">Transmembrane</keyword>
<comment type="function">
    <text evidence="17">Macrophage-specific antiporter that fluxes metal ions in either direction against a proton gradient. Localized to late endosomal lysosomal membranes, delivers bivalent cations from the cytosol into these acidic compartments where they may directly affect antimicrobial activity. Involved in iron metabolism and host natural resistance to infection with intracellular parasites. Pathogen resistance involves sequestration of Fe(2+) and Mn(2+), cofactors of both prokaryotic and eukaryotic catalases and superoxide dismutases, not only to protect the macrophage against its own generation of reactive oxygen species, but to deny the cations to the pathogen for synthesis of its protective enzymes.</text>
</comment>
<dbReference type="PRINTS" id="PR00447">
    <property type="entry name" value="NATRESASSCMP"/>
</dbReference>
<evidence type="ECO:0000256" key="3">
    <source>
        <dbReference type="ARBA" id="ARBA00006670"/>
    </source>
</evidence>
<dbReference type="AlphaFoldDB" id="A0A8D1A6G1"/>
<dbReference type="GO" id="GO:0031902">
    <property type="term" value="C:late endosome membrane"/>
    <property type="evidence" value="ECO:0007669"/>
    <property type="project" value="UniProtKB-SubCell"/>
</dbReference>
<proteinExistence type="inferred from homology"/>
<comment type="catalytic activity">
    <reaction evidence="19">
        <text>Mn(2+)(in) + H(+)(out) = Mn(2+)(out) + H(+)(in)</text>
        <dbReference type="Rhea" id="RHEA:73063"/>
        <dbReference type="ChEBI" id="CHEBI:15378"/>
        <dbReference type="ChEBI" id="CHEBI:29035"/>
    </reaction>
</comment>
<keyword evidence="14" id="KW-0458">Lysosome</keyword>
<dbReference type="Pfam" id="PF01566">
    <property type="entry name" value="Nramp"/>
    <property type="match status" value="1"/>
</dbReference>
<dbReference type="InterPro" id="IPR001046">
    <property type="entry name" value="NRAMP_fam"/>
</dbReference>
<evidence type="ECO:0000256" key="19">
    <source>
        <dbReference type="ARBA" id="ARBA00048522"/>
    </source>
</evidence>
<keyword evidence="11" id="KW-0406">Ion transport</keyword>
<dbReference type="Ensembl" id="ENSSSCT00035060881.1">
    <property type="protein sequence ID" value="ENSSSCP00035024507.1"/>
    <property type="gene ID" value="ENSSSCG00035045774.1"/>
</dbReference>
<comment type="subcellular location">
    <subcellularLocation>
        <location evidence="1">Late endosome membrane</location>
        <topology evidence="1">Multi-pass membrane protein</topology>
    </subcellularLocation>
    <subcellularLocation>
        <location evidence="2">Lysosome membrane</location>
        <topology evidence="2">Multi-pass membrane protein</topology>
    </subcellularLocation>
</comment>
<dbReference type="NCBIfam" id="NF037982">
    <property type="entry name" value="Nramp_1"/>
    <property type="match status" value="1"/>
</dbReference>
<evidence type="ECO:0000256" key="9">
    <source>
        <dbReference type="ARBA" id="ARBA00022989"/>
    </source>
</evidence>
<dbReference type="PANTHER" id="PTHR11706">
    <property type="entry name" value="SOLUTE CARRIER PROTEIN FAMILY 11 MEMBER"/>
    <property type="match status" value="1"/>
</dbReference>
<dbReference type="HAMAP" id="MF_00221">
    <property type="entry name" value="NRAMP"/>
    <property type="match status" value="1"/>
</dbReference>
<keyword evidence="13" id="KW-0325">Glycoprotein</keyword>
<dbReference type="GO" id="GO:0006826">
    <property type="term" value="P:iron ion transport"/>
    <property type="evidence" value="ECO:0007669"/>
    <property type="project" value="UniProtKB-KW"/>
</dbReference>
<feature type="transmembrane region" description="Helical" evidence="21">
    <location>
        <begin position="414"/>
        <end position="435"/>
    </location>
</feature>
<feature type="transmembrane region" description="Helical" evidence="21">
    <location>
        <begin position="342"/>
        <end position="366"/>
    </location>
</feature>
<feature type="transmembrane region" description="Helical" evidence="21">
    <location>
        <begin position="238"/>
        <end position="256"/>
    </location>
</feature>
<reference evidence="22" key="1">
    <citation type="submission" date="2025-05" db="UniProtKB">
        <authorList>
            <consortium name="Ensembl"/>
        </authorList>
    </citation>
    <scope>IDENTIFICATION</scope>
</reference>
<evidence type="ECO:0000256" key="18">
    <source>
        <dbReference type="ARBA" id="ARBA00047695"/>
    </source>
</evidence>
<evidence type="ECO:0000256" key="16">
    <source>
        <dbReference type="ARBA" id="ARBA00035584"/>
    </source>
</evidence>
<feature type="transmembrane region" description="Helical" evidence="21">
    <location>
        <begin position="165"/>
        <end position="184"/>
    </location>
</feature>
<evidence type="ECO:0000256" key="12">
    <source>
        <dbReference type="ARBA" id="ARBA00023136"/>
    </source>
</evidence>
<evidence type="ECO:0000313" key="23">
    <source>
        <dbReference type="Proteomes" id="UP000694720"/>
    </source>
</evidence>
<feature type="transmembrane region" description="Helical" evidence="21">
    <location>
        <begin position="442"/>
        <end position="463"/>
    </location>
</feature>
<name>A0A8D1A6G1_PIG</name>
<evidence type="ECO:0000256" key="14">
    <source>
        <dbReference type="ARBA" id="ARBA00023228"/>
    </source>
</evidence>
<sequence>MTGDTGPPKQSRTQYGSISSSPSPGPPQVPPGGTYLSEKIPIPNAEPGTFSLRKLWAFTGPGFLMSIAYLDPGNIQSDLQAGAVAGFKLLWVLLWATVLGLLCQRLAARLGVVTGKDLGEICHLYYPKVPRTLLWLTMELAIVGSDMQEVIGTAIAFNLLSAGGIPLWGGVLITVVDTFFFLYLDNYGLRKLEAFFAFLIAIMAFTFGYEYVVARPAQGALLRGLFLPSCSGCGQPELLQAVGIVGAIIMPHNIYLHSALVKSREVDRTRREDIREANMYFLIESTIALFVSFFINLFVMAVFGQAFYQQTNQAAFNICANSSLHDYAKIFPRNNLTVAVDFYQGGVILGCLFGPAALYIWAVGLLAAGQSSTMTGTYAGQFVMELPFAVLPILTFTSMPALMQEFASGRVNKVITSSIMLLVCAINFYFLVSYLPSLPHPAYFGLVALLAVIYLGLTTYLVWTCLIAHGATLLVHSSHQHFLYGLLE</sequence>